<feature type="chain" id="PRO_5022921995" evidence="2">
    <location>
        <begin position="22"/>
        <end position="174"/>
    </location>
</feature>
<dbReference type="OrthoDB" id="6367525at2759"/>
<keyword evidence="4" id="KW-1185">Reference proteome</keyword>
<protein>
    <submittedName>
        <fullName evidence="3">Uncharacterized protein</fullName>
    </submittedName>
</protein>
<evidence type="ECO:0000313" key="3">
    <source>
        <dbReference type="EMBL" id="MPC65492.1"/>
    </source>
</evidence>
<keyword evidence="1" id="KW-1133">Transmembrane helix</keyword>
<keyword evidence="1" id="KW-0812">Transmembrane</keyword>
<evidence type="ECO:0000256" key="1">
    <source>
        <dbReference type="SAM" id="Phobius"/>
    </source>
</evidence>
<gene>
    <name evidence="3" type="ORF">E2C01_059627</name>
</gene>
<sequence length="174" mass="17742">MNGLLASGLLVASTLVAVTDSAVVVTGTAVTVGAGSALAAGALAVGAVAIGAKVIALKAKRLRGKRQAPDCVSFDNPETYFALAANGDFLDCGRRFVCELEATPEENLASEELLIRNLFGRGFISTNGSAGNYYAEAAAIGAANGAGACVDAFSKCPFDRKTLFLAYQEAQTAQ</sequence>
<dbReference type="AlphaFoldDB" id="A0A5B7H336"/>
<feature type="signal peptide" evidence="2">
    <location>
        <begin position="1"/>
        <end position="21"/>
    </location>
</feature>
<dbReference type="Proteomes" id="UP000324222">
    <property type="component" value="Unassembled WGS sequence"/>
</dbReference>
<evidence type="ECO:0000313" key="4">
    <source>
        <dbReference type="Proteomes" id="UP000324222"/>
    </source>
</evidence>
<evidence type="ECO:0000256" key="2">
    <source>
        <dbReference type="SAM" id="SignalP"/>
    </source>
</evidence>
<proteinExistence type="predicted"/>
<organism evidence="3 4">
    <name type="scientific">Portunus trituberculatus</name>
    <name type="common">Swimming crab</name>
    <name type="synonym">Neptunus trituberculatus</name>
    <dbReference type="NCBI Taxonomy" id="210409"/>
    <lineage>
        <taxon>Eukaryota</taxon>
        <taxon>Metazoa</taxon>
        <taxon>Ecdysozoa</taxon>
        <taxon>Arthropoda</taxon>
        <taxon>Crustacea</taxon>
        <taxon>Multicrustacea</taxon>
        <taxon>Malacostraca</taxon>
        <taxon>Eumalacostraca</taxon>
        <taxon>Eucarida</taxon>
        <taxon>Decapoda</taxon>
        <taxon>Pleocyemata</taxon>
        <taxon>Brachyura</taxon>
        <taxon>Eubrachyura</taxon>
        <taxon>Portunoidea</taxon>
        <taxon>Portunidae</taxon>
        <taxon>Portuninae</taxon>
        <taxon>Portunus</taxon>
    </lineage>
</organism>
<keyword evidence="1" id="KW-0472">Membrane</keyword>
<comment type="caution">
    <text evidence="3">The sequence shown here is derived from an EMBL/GenBank/DDBJ whole genome shotgun (WGS) entry which is preliminary data.</text>
</comment>
<feature type="transmembrane region" description="Helical" evidence="1">
    <location>
        <begin position="37"/>
        <end position="56"/>
    </location>
</feature>
<reference evidence="3 4" key="1">
    <citation type="submission" date="2019-05" db="EMBL/GenBank/DDBJ databases">
        <title>Another draft genome of Portunus trituberculatus and its Hox gene families provides insights of decapod evolution.</title>
        <authorList>
            <person name="Jeong J.-H."/>
            <person name="Song I."/>
            <person name="Kim S."/>
            <person name="Choi T."/>
            <person name="Kim D."/>
            <person name="Ryu S."/>
            <person name="Kim W."/>
        </authorList>
    </citation>
    <scope>NUCLEOTIDE SEQUENCE [LARGE SCALE GENOMIC DNA]</scope>
    <source>
        <tissue evidence="3">Muscle</tissue>
    </source>
</reference>
<accession>A0A5B7H336</accession>
<dbReference type="EMBL" id="VSRR010023439">
    <property type="protein sequence ID" value="MPC65492.1"/>
    <property type="molecule type" value="Genomic_DNA"/>
</dbReference>
<name>A0A5B7H336_PORTR</name>
<keyword evidence="2" id="KW-0732">Signal</keyword>